<dbReference type="InterPro" id="IPR013520">
    <property type="entry name" value="Ribonucl_H"/>
</dbReference>
<sequence>MSVWDSRLGAMGFLENLLNRYTPRTPGKPVFAVIDTETTGFNKRYDRIIELTAVRADSHFNPVDSWHTLLNPDGKAIKNSHIHGITNDMVATAPTFSEVYGDFTSYIDGMQLFAHNAPFDSKMIIAETDRMTGGDDHEDEFFPFIDTIDLAKQILDRGPYNLPALLNRLGLDNPGAHAAVADATATANMLHALFGSQRGEIGRKILRQGEVFRTTNTWCTSHATPLLPREI</sequence>
<dbReference type="Proteomes" id="UP000250197">
    <property type="component" value="Plasmid pCs-Na-1"/>
</dbReference>
<keyword evidence="3" id="KW-0614">Plasmid</keyword>
<keyword evidence="1" id="KW-0378">Hydrolase</keyword>
<dbReference type="InterPro" id="IPR036397">
    <property type="entry name" value="RNaseH_sf"/>
</dbReference>
<dbReference type="EMBL" id="CP021253">
    <property type="protein sequence ID" value="ART22519.1"/>
    <property type="molecule type" value="Genomic_DNA"/>
</dbReference>
<dbReference type="NCBIfam" id="TIGR00573">
    <property type="entry name" value="dnaq"/>
    <property type="match status" value="1"/>
</dbReference>
<dbReference type="InterPro" id="IPR012337">
    <property type="entry name" value="RNaseH-like_sf"/>
</dbReference>
<dbReference type="GO" id="GO:0003677">
    <property type="term" value="F:DNA binding"/>
    <property type="evidence" value="ECO:0007669"/>
    <property type="project" value="InterPro"/>
</dbReference>
<dbReference type="InterPro" id="IPR006054">
    <property type="entry name" value="DnaQ"/>
</dbReference>
<dbReference type="PANTHER" id="PTHR30231">
    <property type="entry name" value="DNA POLYMERASE III SUBUNIT EPSILON"/>
    <property type="match status" value="1"/>
</dbReference>
<dbReference type="AlphaFoldDB" id="A0A2Z2J0Q7"/>
<evidence type="ECO:0000313" key="3">
    <source>
        <dbReference type="EMBL" id="ART22519.1"/>
    </source>
</evidence>
<geneLocation type="plasmid" evidence="4">
    <name>pcs-na-1</name>
</geneLocation>
<evidence type="ECO:0000259" key="2">
    <source>
        <dbReference type="SMART" id="SM00479"/>
    </source>
</evidence>
<dbReference type="Gene3D" id="3.30.420.10">
    <property type="entry name" value="Ribonuclease H-like superfamily/Ribonuclease H"/>
    <property type="match status" value="1"/>
</dbReference>
<keyword evidence="1" id="KW-0540">Nuclease</keyword>
<proteinExistence type="predicted"/>
<evidence type="ECO:0000256" key="1">
    <source>
        <dbReference type="ARBA" id="ARBA00022839"/>
    </source>
</evidence>
<dbReference type="SMART" id="SM00479">
    <property type="entry name" value="EXOIII"/>
    <property type="match status" value="1"/>
</dbReference>
<gene>
    <name evidence="3" type="ORF">CBE89_13115</name>
</gene>
<protein>
    <submittedName>
        <fullName evidence="3">DNA polymerase III subunit epsilon</fullName>
    </submittedName>
</protein>
<dbReference type="SUPFAM" id="SSF53098">
    <property type="entry name" value="Ribonuclease H-like"/>
    <property type="match status" value="1"/>
</dbReference>
<reference evidence="3 4" key="1">
    <citation type="submission" date="2017-05" db="EMBL/GenBank/DDBJ databases">
        <title>Complete genome sequence of Corynebacterium striatum KC-Na-1 isolated from Neophocaena asiaeorientalis in Korea.</title>
        <authorList>
            <person name="Kim J.H."/>
            <person name="Lee K."/>
        </authorList>
    </citation>
    <scope>NUCLEOTIDE SEQUENCE [LARGE SCALE GENOMIC DNA]</scope>
    <source>
        <strain evidence="3 4">KC-Na-01</strain>
        <plasmid evidence="4">pcs-na-1</plasmid>
    </source>
</reference>
<dbReference type="CDD" id="cd06127">
    <property type="entry name" value="DEDDh"/>
    <property type="match status" value="1"/>
</dbReference>
<dbReference type="GO" id="GO:0005829">
    <property type="term" value="C:cytosol"/>
    <property type="evidence" value="ECO:0007669"/>
    <property type="project" value="TreeGrafter"/>
</dbReference>
<evidence type="ECO:0000313" key="4">
    <source>
        <dbReference type="Proteomes" id="UP000250197"/>
    </source>
</evidence>
<dbReference type="Pfam" id="PF00929">
    <property type="entry name" value="RNase_T"/>
    <property type="match status" value="1"/>
</dbReference>
<dbReference type="GO" id="GO:0003887">
    <property type="term" value="F:DNA-directed DNA polymerase activity"/>
    <property type="evidence" value="ECO:0007669"/>
    <property type="project" value="InterPro"/>
</dbReference>
<dbReference type="FunFam" id="3.30.420.10:FF:000045">
    <property type="entry name" value="3'-5' exonuclease DinG"/>
    <property type="match status" value="1"/>
</dbReference>
<feature type="domain" description="Exonuclease" evidence="2">
    <location>
        <begin position="30"/>
        <end position="199"/>
    </location>
</feature>
<keyword evidence="1" id="KW-0269">Exonuclease</keyword>
<organism evidence="3 4">
    <name type="scientific">Corynebacterium striatum</name>
    <dbReference type="NCBI Taxonomy" id="43770"/>
    <lineage>
        <taxon>Bacteria</taxon>
        <taxon>Bacillati</taxon>
        <taxon>Actinomycetota</taxon>
        <taxon>Actinomycetes</taxon>
        <taxon>Mycobacteriales</taxon>
        <taxon>Corynebacteriaceae</taxon>
        <taxon>Corynebacterium</taxon>
    </lineage>
</organism>
<dbReference type="GO" id="GO:0008408">
    <property type="term" value="F:3'-5' exonuclease activity"/>
    <property type="evidence" value="ECO:0007669"/>
    <property type="project" value="TreeGrafter"/>
</dbReference>
<dbReference type="KEGG" id="cstr:CBE89_13115"/>
<dbReference type="PANTHER" id="PTHR30231:SF41">
    <property type="entry name" value="DNA POLYMERASE III SUBUNIT EPSILON"/>
    <property type="match status" value="1"/>
</dbReference>
<name>A0A2Z2J0Q7_CORST</name>
<dbReference type="GO" id="GO:0045004">
    <property type="term" value="P:DNA replication proofreading"/>
    <property type="evidence" value="ECO:0007669"/>
    <property type="project" value="TreeGrafter"/>
</dbReference>
<accession>A0A2Z2J0Q7</accession>